<gene>
    <name evidence="2" type="ORF">J3R73_000894</name>
</gene>
<keyword evidence="2" id="KW-0489">Methyltransferase</keyword>
<feature type="domain" description="Methyltransferase type 11" evidence="1">
    <location>
        <begin position="59"/>
        <end position="153"/>
    </location>
</feature>
<keyword evidence="3" id="KW-1185">Reference proteome</keyword>
<evidence type="ECO:0000259" key="1">
    <source>
        <dbReference type="Pfam" id="PF08241"/>
    </source>
</evidence>
<dbReference type="CDD" id="cd02440">
    <property type="entry name" value="AdoMet_MTases"/>
    <property type="match status" value="1"/>
</dbReference>
<comment type="caution">
    <text evidence="2">The sequence shown here is derived from an EMBL/GenBank/DDBJ whole genome shotgun (WGS) entry which is preliminary data.</text>
</comment>
<dbReference type="EC" id="2.1.1.17" evidence="2"/>
<dbReference type="GO" id="GO:0000773">
    <property type="term" value="F:phosphatidyl-N-methylethanolamine N-methyltransferase activity"/>
    <property type="evidence" value="ECO:0007669"/>
    <property type="project" value="UniProtKB-EC"/>
</dbReference>
<keyword evidence="2" id="KW-0808">Transferase</keyword>
<dbReference type="InterPro" id="IPR029063">
    <property type="entry name" value="SAM-dependent_MTases_sf"/>
</dbReference>
<dbReference type="InterPro" id="IPR013216">
    <property type="entry name" value="Methyltransf_11"/>
</dbReference>
<dbReference type="PANTHER" id="PTHR42912:SF80">
    <property type="entry name" value="METHYLTRANSFERASE DOMAIN-CONTAINING PROTEIN"/>
    <property type="match status" value="1"/>
</dbReference>
<dbReference type="InterPro" id="IPR050508">
    <property type="entry name" value="Methyltransf_Superfamily"/>
</dbReference>
<reference evidence="2 3" key="1">
    <citation type="submission" date="2023-07" db="EMBL/GenBank/DDBJ databases">
        <title>Genomic Encyclopedia of Type Strains, Phase IV (KMG-IV): sequencing the most valuable type-strain genomes for metagenomic binning, comparative biology and taxonomic classification.</title>
        <authorList>
            <person name="Goeker M."/>
        </authorList>
    </citation>
    <scope>NUCLEOTIDE SEQUENCE [LARGE SCALE GENOMIC DNA]</scope>
    <source>
        <strain evidence="2 3">DSM 5896</strain>
    </source>
</reference>
<dbReference type="RefSeq" id="WP_307422893.1">
    <property type="nucleotide sequence ID" value="NZ_JAUSVK010000001.1"/>
</dbReference>
<dbReference type="PANTHER" id="PTHR42912">
    <property type="entry name" value="METHYLTRANSFERASE"/>
    <property type="match status" value="1"/>
</dbReference>
<accession>A0ABU0F926</accession>
<dbReference type="EC" id="2.1.1.71" evidence="2"/>
<proteinExistence type="predicted"/>
<protein>
    <submittedName>
        <fullName evidence="2">Phosphatidylethanolamine/phosphatidyl-N-methylethanolamine N-methyltransferase</fullName>
        <ecNumber evidence="2">2.1.1.17</ecNumber>
        <ecNumber evidence="2">2.1.1.71</ecNumber>
    </submittedName>
</protein>
<dbReference type="GO" id="GO:0004608">
    <property type="term" value="F:phosphatidylethanolamine N-methyltransferase activity"/>
    <property type="evidence" value="ECO:0007669"/>
    <property type="project" value="UniProtKB-EC"/>
</dbReference>
<name>A0ABU0F926_9HYPH</name>
<organism evidence="2 3">
    <name type="scientific">Labrys monachus</name>
    <dbReference type="NCBI Taxonomy" id="217067"/>
    <lineage>
        <taxon>Bacteria</taxon>
        <taxon>Pseudomonadati</taxon>
        <taxon>Pseudomonadota</taxon>
        <taxon>Alphaproteobacteria</taxon>
        <taxon>Hyphomicrobiales</taxon>
        <taxon>Xanthobacteraceae</taxon>
        <taxon>Labrys</taxon>
    </lineage>
</organism>
<dbReference type="Proteomes" id="UP001237448">
    <property type="component" value="Unassembled WGS sequence"/>
</dbReference>
<dbReference type="EMBL" id="JAUSVK010000001">
    <property type="protein sequence ID" value="MDQ0391102.1"/>
    <property type="molecule type" value="Genomic_DNA"/>
</dbReference>
<dbReference type="SUPFAM" id="SSF53335">
    <property type="entry name" value="S-adenosyl-L-methionine-dependent methyltransferases"/>
    <property type="match status" value="1"/>
</dbReference>
<evidence type="ECO:0000313" key="3">
    <source>
        <dbReference type="Proteomes" id="UP001237448"/>
    </source>
</evidence>
<evidence type="ECO:0000313" key="2">
    <source>
        <dbReference type="EMBL" id="MDQ0391102.1"/>
    </source>
</evidence>
<dbReference type="Gene3D" id="3.40.50.150">
    <property type="entry name" value="Vaccinia Virus protein VP39"/>
    <property type="match status" value="1"/>
</dbReference>
<sequence length="232" mass="25672">MDAVQKGRTRPAGPSHAGTYYRWARFYDLIFDWPFHPGRLAAARAVAEALPPGGKVLVAGVGTGLELALLPRIARVTGIDLARPMLDIARERVRRKKLDHVEALQVMDAGVLEFGDASFDVVLAPYLLSVAPSPRAVLDEMWRVTRPGGEMIILNHFSAEAGLRARAERRLQNAGAWLGWRPHFPHAVVGDWLSDQRDAGGVREREIAPFRLFTLLRVTKVPQGRRAADHPA</sequence>
<dbReference type="Pfam" id="PF08241">
    <property type="entry name" value="Methyltransf_11"/>
    <property type="match status" value="1"/>
</dbReference>
<dbReference type="GO" id="GO:0032259">
    <property type="term" value="P:methylation"/>
    <property type="evidence" value="ECO:0007669"/>
    <property type="project" value="UniProtKB-KW"/>
</dbReference>